<name>A0A318HVB2_9BACT</name>
<dbReference type="RefSeq" id="WP_110370369.1">
    <property type="nucleotide sequence ID" value="NZ_QJJX01000025.1"/>
</dbReference>
<dbReference type="Pfam" id="PF01136">
    <property type="entry name" value="Peptidase_U32"/>
    <property type="match status" value="1"/>
</dbReference>
<dbReference type="InterPro" id="IPR001539">
    <property type="entry name" value="Peptidase_U32"/>
</dbReference>
<dbReference type="Proteomes" id="UP000248314">
    <property type="component" value="Unassembled WGS sequence"/>
</dbReference>
<dbReference type="InterPro" id="IPR020988">
    <property type="entry name" value="Pept_U32_collagenase"/>
</dbReference>
<dbReference type="GO" id="GO:0008233">
    <property type="term" value="F:peptidase activity"/>
    <property type="evidence" value="ECO:0007669"/>
    <property type="project" value="UniProtKB-KW"/>
</dbReference>
<dbReference type="Pfam" id="PF12392">
    <property type="entry name" value="DUF3656"/>
    <property type="match status" value="1"/>
</dbReference>
<organism evidence="2 3">
    <name type="scientific">Hoylesella shahii DSM 15611 = JCM 12083</name>
    <dbReference type="NCBI Taxonomy" id="1122991"/>
    <lineage>
        <taxon>Bacteria</taxon>
        <taxon>Pseudomonadati</taxon>
        <taxon>Bacteroidota</taxon>
        <taxon>Bacteroidia</taxon>
        <taxon>Bacteroidales</taxon>
        <taxon>Prevotellaceae</taxon>
        <taxon>Hoylesella</taxon>
    </lineage>
</organism>
<dbReference type="EMBL" id="QJJX01000025">
    <property type="protein sequence ID" value="PXX21016.1"/>
    <property type="molecule type" value="Genomic_DNA"/>
</dbReference>
<gene>
    <name evidence="2" type="ORF">EJ73_02011</name>
</gene>
<keyword evidence="2" id="KW-0378">Hydrolase</keyword>
<sequence>MRQLELLAPAKNLECGMAAVDHGADAVYIGASRFGARAAAGNSVSDIQELCTYAHRYGVKVFVTVNTIVYEDELEDTQRLIWNLYRAGADAILVQDMALLKMQLPPIALHASTQTDNRSPEKVNWLLSHGFERVVLARELSIDEIKRIHQQLPHAELEVFVHGALCVSYSGVCYVSQHCFSRSANRGACAQFCRMKFDLIDASGEVIERQRYLLSMKDLSQINHLEELAEAGATSFKIEGRLKDVAYVKNVVAAYSQKLNQLVRKYPQRYCRASLGEVEYAFEPSLNKTFNRGYTDYFAKGRQQGIASFDTPKAMGEYVGKVKELRGNSFNVASTASFANGDGLCFINADRELVGFRVNRAEGNRLFPLKMPEGLKPGMSLYRNNDEAFGKLLAKQTAVRKVPLFMKLTSTKEGVQLETAIVQGGEYINSSVHHLQCQLQQAQKSQRDNINRQLTKLGGTPYCCDEVQMDADVEGLFIPSSMLADLRRRAVDAMMNPPVNLTDQPRTLPTPYPKQQTLAWTPQYKRHSYLYNASNHLSKAFYENEGLVDIGDAFEVKKPQPDEALLMQCRHCIRFSLGHCVKHGGTKPTWKEPLYLQLGDNRRFRLHFNCAECQMDLYAE</sequence>
<evidence type="ECO:0000313" key="2">
    <source>
        <dbReference type="EMBL" id="PXX21016.1"/>
    </source>
</evidence>
<proteinExistence type="predicted"/>
<dbReference type="PANTHER" id="PTHR30217">
    <property type="entry name" value="PEPTIDASE U32 FAMILY"/>
    <property type="match status" value="1"/>
</dbReference>
<comment type="caution">
    <text evidence="2">The sequence shown here is derived from an EMBL/GenBank/DDBJ whole genome shotgun (WGS) entry which is preliminary data.</text>
</comment>
<dbReference type="InterPro" id="IPR051454">
    <property type="entry name" value="RNA/ubiquinone_mod_enzymes"/>
</dbReference>
<keyword evidence="3" id="KW-1185">Reference proteome</keyword>
<dbReference type="STRING" id="1122991.GCA_000613445_03018"/>
<keyword evidence="2" id="KW-0645">Protease</keyword>
<dbReference type="GO" id="GO:0006508">
    <property type="term" value="P:proteolysis"/>
    <property type="evidence" value="ECO:0007669"/>
    <property type="project" value="UniProtKB-KW"/>
</dbReference>
<feature type="domain" description="Peptidase U32 collagenase" evidence="1">
    <location>
        <begin position="381"/>
        <end position="495"/>
    </location>
</feature>
<dbReference type="PROSITE" id="PS01276">
    <property type="entry name" value="PEPTIDASE_U32"/>
    <property type="match status" value="1"/>
</dbReference>
<dbReference type="AlphaFoldDB" id="A0A318HVB2"/>
<protein>
    <submittedName>
        <fullName evidence="2">Putative protease</fullName>
    </submittedName>
</protein>
<evidence type="ECO:0000313" key="3">
    <source>
        <dbReference type="Proteomes" id="UP000248314"/>
    </source>
</evidence>
<reference evidence="2 3" key="1">
    <citation type="submission" date="2018-05" db="EMBL/GenBank/DDBJ databases">
        <title>Genomic Encyclopedia of Type Strains, Phase I: the one thousand microbial genomes (KMG-I) project.</title>
        <authorList>
            <person name="Kyrpides N."/>
        </authorList>
    </citation>
    <scope>NUCLEOTIDE SEQUENCE [LARGE SCALE GENOMIC DNA]</scope>
    <source>
        <strain evidence="2 3">DSM 15611</strain>
    </source>
</reference>
<accession>A0A318HVB2</accession>
<evidence type="ECO:0000259" key="1">
    <source>
        <dbReference type="Pfam" id="PF12392"/>
    </source>
</evidence>
<dbReference type="PANTHER" id="PTHR30217:SF10">
    <property type="entry name" value="23S RRNA 5-HYDROXYCYTIDINE C2501 SYNTHASE"/>
    <property type="match status" value="1"/>
</dbReference>